<feature type="domain" description="DUF5615" evidence="1">
    <location>
        <begin position="1"/>
        <end position="105"/>
    </location>
</feature>
<dbReference type="AlphaFoldDB" id="A0A844GW84"/>
<gene>
    <name evidence="2" type="ORF">GGC33_05955</name>
</gene>
<evidence type="ECO:0000313" key="3">
    <source>
        <dbReference type="Proteomes" id="UP000437131"/>
    </source>
</evidence>
<sequence>MKFLIDEDISPTIARYLCEQFLIDAVAVRDRGLLGKSDHYILEYALNEERILVTANIVDFEKFASLLEVHCGIIFFLEGDLLRQEQMELMQNAVITIQTELKEGKDMINRVLYISYSGTKFFRNIP</sequence>
<dbReference type="EMBL" id="WMIA01000005">
    <property type="protein sequence ID" value="MTF38465.1"/>
    <property type="molecule type" value="Genomic_DNA"/>
</dbReference>
<accession>A0A844GW84</accession>
<dbReference type="InterPro" id="IPR041049">
    <property type="entry name" value="DUF5615"/>
</dbReference>
<protein>
    <recommendedName>
        <fullName evidence="1">DUF5615 domain-containing protein</fullName>
    </recommendedName>
</protein>
<name>A0A844GW84_9CHRO</name>
<evidence type="ECO:0000313" key="2">
    <source>
        <dbReference type="EMBL" id="MTF38465.1"/>
    </source>
</evidence>
<organism evidence="2 3">
    <name type="scientific">Cyanobacterium aponinum 0216</name>
    <dbReference type="NCBI Taxonomy" id="2676140"/>
    <lineage>
        <taxon>Bacteria</taxon>
        <taxon>Bacillati</taxon>
        <taxon>Cyanobacteriota</taxon>
        <taxon>Cyanophyceae</taxon>
        <taxon>Oscillatoriophycideae</taxon>
        <taxon>Chroococcales</taxon>
        <taxon>Geminocystaceae</taxon>
        <taxon>Cyanobacterium</taxon>
    </lineage>
</organism>
<comment type="caution">
    <text evidence="2">The sequence shown here is derived from an EMBL/GenBank/DDBJ whole genome shotgun (WGS) entry which is preliminary data.</text>
</comment>
<proteinExistence type="predicted"/>
<reference evidence="2 3" key="1">
    <citation type="submission" date="2019-11" db="EMBL/GenBank/DDBJ databases">
        <title>Isolation of a new High Light Tolerant Cyanobacteria.</title>
        <authorList>
            <person name="Dobson Z."/>
            <person name="Vaughn N."/>
            <person name="Vaughn M."/>
            <person name="Fromme P."/>
            <person name="Mazor Y."/>
        </authorList>
    </citation>
    <scope>NUCLEOTIDE SEQUENCE [LARGE SCALE GENOMIC DNA]</scope>
    <source>
        <strain evidence="2 3">0216</strain>
    </source>
</reference>
<dbReference type="RefSeq" id="WP_155083331.1">
    <property type="nucleotide sequence ID" value="NZ_WMIA01000005.1"/>
</dbReference>
<dbReference type="Pfam" id="PF18480">
    <property type="entry name" value="DUF5615"/>
    <property type="match status" value="1"/>
</dbReference>
<evidence type="ECO:0000259" key="1">
    <source>
        <dbReference type="Pfam" id="PF18480"/>
    </source>
</evidence>
<dbReference type="Proteomes" id="UP000437131">
    <property type="component" value="Unassembled WGS sequence"/>
</dbReference>